<dbReference type="Proteomes" id="UP000054144">
    <property type="component" value="Unassembled WGS sequence"/>
</dbReference>
<reference evidence="4 5" key="1">
    <citation type="journal article" date="2015" name="Fungal Genet. Biol.">
        <title>Evolution of novel wood decay mechanisms in Agaricales revealed by the genome sequences of Fistulina hepatica and Cylindrobasidium torrendii.</title>
        <authorList>
            <person name="Floudas D."/>
            <person name="Held B.W."/>
            <person name="Riley R."/>
            <person name="Nagy L.G."/>
            <person name="Koehler G."/>
            <person name="Ransdell A.S."/>
            <person name="Younus H."/>
            <person name="Chow J."/>
            <person name="Chiniquy J."/>
            <person name="Lipzen A."/>
            <person name="Tritt A."/>
            <person name="Sun H."/>
            <person name="Haridas S."/>
            <person name="LaButti K."/>
            <person name="Ohm R.A."/>
            <person name="Kues U."/>
            <person name="Blanchette R.A."/>
            <person name="Grigoriev I.V."/>
            <person name="Minto R.E."/>
            <person name="Hibbett D.S."/>
        </authorList>
    </citation>
    <scope>NUCLEOTIDE SEQUENCE [LARGE SCALE GENOMIC DNA]</scope>
    <source>
        <strain evidence="4 5">ATCC 64428</strain>
    </source>
</reference>
<feature type="transmembrane region" description="Helical" evidence="2">
    <location>
        <begin position="255"/>
        <end position="280"/>
    </location>
</feature>
<feature type="chain" id="PRO_5002315947" evidence="3">
    <location>
        <begin position="23"/>
        <end position="430"/>
    </location>
</feature>
<proteinExistence type="predicted"/>
<protein>
    <submittedName>
        <fullName evidence="4">Uncharacterized protein</fullName>
    </submittedName>
</protein>
<sequence length="430" mass="46318">MRQPGHLGVLLVLLVVARQVLADTLYNITFDDNATSVDGASLSYSPTSVWNYGPSCADCTAKPDPKLAYGGTWHDSTFNPTSTASNGLKDVVTEAEFVFTGSAVYVYCIMANSDESPTGYSYLRFSVDGVEVSHYEHKPTGEDSYDYNVNVYANTSLSPGEHSLIIRNGQQQGNKSLILLDYLIYSLASAGKKATVATSTVATSTVASSTVASSTVTSSTAASSTLVPSASYAASSSALTQKAVSDSGDHHTLSVLLGCILGVILPCFLCCVALLVYYWLHPDKRPNIPCLPLGGMLGRRRSQSPSRPFRRREFVRQLPAPQLRTPSLLSHFSPSPPVDLPGQESTPLRYSGMLGPESEQRVVDSVQAWQQVNRASSPSSMPQFPVSEITSYWDMSSVSPPQQAPAPQPLTPAARRSSRHTTRTFTVMNN</sequence>
<keyword evidence="2" id="KW-0812">Transmembrane</keyword>
<name>A0A0D7A3V0_9AGAR</name>
<evidence type="ECO:0000256" key="2">
    <source>
        <dbReference type="SAM" id="Phobius"/>
    </source>
</evidence>
<evidence type="ECO:0000313" key="5">
    <source>
        <dbReference type="Proteomes" id="UP000054144"/>
    </source>
</evidence>
<dbReference type="AlphaFoldDB" id="A0A0D7A3V0"/>
<dbReference type="Gene3D" id="2.60.120.260">
    <property type="entry name" value="Galactose-binding domain-like"/>
    <property type="match status" value="1"/>
</dbReference>
<evidence type="ECO:0000313" key="4">
    <source>
        <dbReference type="EMBL" id="KIY45712.1"/>
    </source>
</evidence>
<feature type="signal peptide" evidence="3">
    <location>
        <begin position="1"/>
        <end position="22"/>
    </location>
</feature>
<organism evidence="4 5">
    <name type="scientific">Fistulina hepatica ATCC 64428</name>
    <dbReference type="NCBI Taxonomy" id="1128425"/>
    <lineage>
        <taxon>Eukaryota</taxon>
        <taxon>Fungi</taxon>
        <taxon>Dikarya</taxon>
        <taxon>Basidiomycota</taxon>
        <taxon>Agaricomycotina</taxon>
        <taxon>Agaricomycetes</taxon>
        <taxon>Agaricomycetidae</taxon>
        <taxon>Agaricales</taxon>
        <taxon>Fistulinaceae</taxon>
        <taxon>Fistulina</taxon>
    </lineage>
</organism>
<keyword evidence="2" id="KW-0472">Membrane</keyword>
<dbReference type="OrthoDB" id="3245657at2759"/>
<accession>A0A0D7A3V0</accession>
<dbReference type="EMBL" id="KN882046">
    <property type="protein sequence ID" value="KIY45712.1"/>
    <property type="molecule type" value="Genomic_DNA"/>
</dbReference>
<keyword evidence="2" id="KW-1133">Transmembrane helix</keyword>
<gene>
    <name evidence="4" type="ORF">FISHEDRAFT_76260</name>
</gene>
<keyword evidence="5" id="KW-1185">Reference proteome</keyword>
<feature type="region of interest" description="Disordered" evidence="1">
    <location>
        <begin position="395"/>
        <end position="430"/>
    </location>
</feature>
<evidence type="ECO:0000256" key="3">
    <source>
        <dbReference type="SAM" id="SignalP"/>
    </source>
</evidence>
<keyword evidence="3" id="KW-0732">Signal</keyword>
<feature type="region of interest" description="Disordered" evidence="1">
    <location>
        <begin position="325"/>
        <end position="346"/>
    </location>
</feature>
<evidence type="ECO:0000256" key="1">
    <source>
        <dbReference type="SAM" id="MobiDB-lite"/>
    </source>
</evidence>